<accession>A0A1V9XVJ1</accession>
<comment type="similarity">
    <text evidence="2">Belongs to the Tim17/Tim22/Tim23 family.</text>
</comment>
<dbReference type="Pfam" id="PF02466">
    <property type="entry name" value="Tim17"/>
    <property type="match status" value="1"/>
</dbReference>
<feature type="transmembrane region" description="Helical" evidence="8">
    <location>
        <begin position="165"/>
        <end position="186"/>
    </location>
</feature>
<name>A0A1V9XVJ1_9ACAR</name>
<dbReference type="STRING" id="418985.A0A1V9XVJ1"/>
<evidence type="ECO:0000256" key="5">
    <source>
        <dbReference type="ARBA" id="ARBA00023136"/>
    </source>
</evidence>
<dbReference type="Proteomes" id="UP000192247">
    <property type="component" value="Unassembled WGS sequence"/>
</dbReference>
<dbReference type="GO" id="GO:0032981">
    <property type="term" value="P:mitochondrial respiratory chain complex I assembly"/>
    <property type="evidence" value="ECO:0007669"/>
    <property type="project" value="InterPro"/>
</dbReference>
<keyword evidence="5 8" id="KW-0472">Membrane</keyword>
<feature type="transmembrane region" description="Helical" evidence="8">
    <location>
        <begin position="55"/>
        <end position="73"/>
    </location>
</feature>
<dbReference type="FunCoup" id="A0A1V9XVJ1">
    <property type="interactions" value="610"/>
</dbReference>
<feature type="transmembrane region" description="Helical" evidence="8">
    <location>
        <begin position="220"/>
        <end position="241"/>
    </location>
</feature>
<evidence type="ECO:0000313" key="9">
    <source>
        <dbReference type="EMBL" id="OQR77514.1"/>
    </source>
</evidence>
<comment type="subcellular location">
    <subcellularLocation>
        <location evidence="1">Membrane</location>
        <topology evidence="1">Multi-pass membrane protein</topology>
    </subcellularLocation>
</comment>
<evidence type="ECO:0000256" key="1">
    <source>
        <dbReference type="ARBA" id="ARBA00004141"/>
    </source>
</evidence>
<reference evidence="9 10" key="1">
    <citation type="journal article" date="2017" name="Gigascience">
        <title>Draft genome of the honey bee ectoparasitic mite, Tropilaelaps mercedesae, is shaped by the parasitic life history.</title>
        <authorList>
            <person name="Dong X."/>
            <person name="Armstrong S.D."/>
            <person name="Xia D."/>
            <person name="Makepeace B.L."/>
            <person name="Darby A.C."/>
            <person name="Kadowaki T."/>
        </authorList>
    </citation>
    <scope>NUCLEOTIDE SEQUENCE [LARGE SCALE GENOMIC DNA]</scope>
    <source>
        <strain evidence="9">Wuxi-XJTLU</strain>
    </source>
</reference>
<gene>
    <name evidence="9" type="ORF">BIW11_07043</name>
</gene>
<comment type="caution">
    <text evidence="9">The sequence shown here is derived from an EMBL/GenBank/DDBJ whole genome shotgun (WGS) entry which is preliminary data.</text>
</comment>
<dbReference type="GO" id="GO:0016020">
    <property type="term" value="C:membrane"/>
    <property type="evidence" value="ECO:0007669"/>
    <property type="project" value="UniProtKB-SubCell"/>
</dbReference>
<keyword evidence="4 8" id="KW-1133">Transmembrane helix</keyword>
<protein>
    <recommendedName>
        <fullName evidence="6">Complex I assembly factor TIMMDC1, mitochondrial</fullName>
    </recommendedName>
    <alternativeName>
        <fullName evidence="7">Translocase of inner mitochondrial membrane domain-containing protein 1</fullName>
    </alternativeName>
</protein>
<dbReference type="OrthoDB" id="5826189at2759"/>
<keyword evidence="3 8" id="KW-0812">Transmembrane</keyword>
<evidence type="ECO:0000256" key="6">
    <source>
        <dbReference type="ARBA" id="ARBA00040778"/>
    </source>
</evidence>
<evidence type="ECO:0000256" key="7">
    <source>
        <dbReference type="ARBA" id="ARBA00041344"/>
    </source>
</evidence>
<sequence>MDVATKPRDVASEIDVDIKLQQHGVTLKPRSPDETGWDRLREMYTYKGGRYSPELLLVGECLVLPIVTLSRYLDACAALRTRGGRDVNLRMLTFMWTISFDVLSGNTAALGGMLGVVSGGLNYARFSREEFIRANKHNKFMNANEYMRRFTDNQILAMMRGGLRFGWRVALFTGIYALGTVSGSVYRGKFGIAEHIVSGALAAGIYRCHIGLRGMMSGSLLGATFGMLGGITTVMFTKIMGVTLTQVRIETYKSYLKIWEEEERKKVSEMAAKILQEHNKELGDPPV</sequence>
<dbReference type="EMBL" id="MNPL01003431">
    <property type="protein sequence ID" value="OQR77514.1"/>
    <property type="molecule type" value="Genomic_DNA"/>
</dbReference>
<evidence type="ECO:0000256" key="2">
    <source>
        <dbReference type="ARBA" id="ARBA00008444"/>
    </source>
</evidence>
<dbReference type="InParanoid" id="A0A1V9XVJ1"/>
<dbReference type="PANTHER" id="PTHR13002:SF1">
    <property type="entry name" value="COMPLEX I ASSEMBLY FACTOR TIMMDC1, MITOCHONDRIAL"/>
    <property type="match status" value="1"/>
</dbReference>
<evidence type="ECO:0000256" key="4">
    <source>
        <dbReference type="ARBA" id="ARBA00022989"/>
    </source>
</evidence>
<proteinExistence type="inferred from homology"/>
<dbReference type="PANTHER" id="PTHR13002">
    <property type="entry name" value="C3ORF1 PROTEIN-RELATED"/>
    <property type="match status" value="1"/>
</dbReference>
<evidence type="ECO:0000256" key="3">
    <source>
        <dbReference type="ARBA" id="ARBA00022692"/>
    </source>
</evidence>
<evidence type="ECO:0000313" key="10">
    <source>
        <dbReference type="Proteomes" id="UP000192247"/>
    </source>
</evidence>
<dbReference type="AlphaFoldDB" id="A0A1V9XVJ1"/>
<keyword evidence="10" id="KW-1185">Reference proteome</keyword>
<dbReference type="InterPro" id="IPR055299">
    <property type="entry name" value="TIMMDC1"/>
</dbReference>
<feature type="transmembrane region" description="Helical" evidence="8">
    <location>
        <begin position="93"/>
        <end position="117"/>
    </location>
</feature>
<evidence type="ECO:0000256" key="8">
    <source>
        <dbReference type="SAM" id="Phobius"/>
    </source>
</evidence>
<organism evidence="9 10">
    <name type="scientific">Tropilaelaps mercedesae</name>
    <dbReference type="NCBI Taxonomy" id="418985"/>
    <lineage>
        <taxon>Eukaryota</taxon>
        <taxon>Metazoa</taxon>
        <taxon>Ecdysozoa</taxon>
        <taxon>Arthropoda</taxon>
        <taxon>Chelicerata</taxon>
        <taxon>Arachnida</taxon>
        <taxon>Acari</taxon>
        <taxon>Parasitiformes</taxon>
        <taxon>Mesostigmata</taxon>
        <taxon>Gamasina</taxon>
        <taxon>Dermanyssoidea</taxon>
        <taxon>Laelapidae</taxon>
        <taxon>Tropilaelaps</taxon>
    </lineage>
</organism>
<dbReference type="GO" id="GO:0005739">
    <property type="term" value="C:mitochondrion"/>
    <property type="evidence" value="ECO:0007669"/>
    <property type="project" value="TreeGrafter"/>
</dbReference>